<dbReference type="RefSeq" id="WP_159070452.1">
    <property type="nucleotide sequence ID" value="NZ_CP049272.1"/>
</dbReference>
<dbReference type="EMBL" id="CP049272">
    <property type="protein sequence ID" value="QPH85466.1"/>
    <property type="molecule type" value="Genomic_DNA"/>
</dbReference>
<proteinExistence type="predicted"/>
<gene>
    <name evidence="1" type="ORF">CVT17_03795</name>
</gene>
<protein>
    <submittedName>
        <fullName evidence="1">Uncharacterized protein</fullName>
    </submittedName>
</protein>
<organism evidence="1 2">
    <name type="scientific">Campylobacter concisus</name>
    <dbReference type="NCBI Taxonomy" id="199"/>
    <lineage>
        <taxon>Bacteria</taxon>
        <taxon>Pseudomonadati</taxon>
        <taxon>Campylobacterota</taxon>
        <taxon>Epsilonproteobacteria</taxon>
        <taxon>Campylobacterales</taxon>
        <taxon>Campylobacteraceae</taxon>
        <taxon>Campylobacter</taxon>
    </lineage>
</organism>
<dbReference type="AlphaFoldDB" id="A0AAE7NZ76"/>
<accession>A0AAE7NZ76</accession>
<reference evidence="1 2" key="1">
    <citation type="journal article" date="2018" name="Emerg. Microbes Infect.">
        <title>Genomic analysis of oral Campylobacter concisus strains identified a potential bacterial molecular marker associated with active Crohn's disease.</title>
        <authorList>
            <person name="Liu F."/>
            <person name="Ma R."/>
            <person name="Tay C.Y.A."/>
            <person name="Octavia S."/>
            <person name="Lan R."/>
            <person name="Chung H.K.L."/>
            <person name="Riordan S.M."/>
            <person name="Grimm M.C."/>
            <person name="Leong R.W."/>
            <person name="Tanaka M.M."/>
            <person name="Connor S."/>
            <person name="Zhang L."/>
        </authorList>
    </citation>
    <scope>NUCLEOTIDE SEQUENCE [LARGE SCALE GENOMIC DNA]</scope>
    <source>
        <strain evidence="1 2">P27CDO-S2</strain>
    </source>
</reference>
<evidence type="ECO:0000313" key="2">
    <source>
        <dbReference type="Proteomes" id="UP000594513"/>
    </source>
</evidence>
<dbReference type="Proteomes" id="UP000594513">
    <property type="component" value="Chromosome"/>
</dbReference>
<evidence type="ECO:0000313" key="1">
    <source>
        <dbReference type="EMBL" id="QPH85466.1"/>
    </source>
</evidence>
<sequence>MINGVNGFNANANFDFSGARGQNLKTHEEKEADIMGLLRKFSKIGLNVKV</sequence>
<name>A0AAE7NZ76_9BACT</name>